<evidence type="ECO:0000256" key="1">
    <source>
        <dbReference type="ARBA" id="ARBA00004173"/>
    </source>
</evidence>
<evidence type="ECO:0000256" key="9">
    <source>
        <dbReference type="SAM" id="MobiDB-lite"/>
    </source>
</evidence>
<evidence type="ECO:0000256" key="2">
    <source>
        <dbReference type="ARBA" id="ARBA00006540"/>
    </source>
</evidence>
<organism evidence="10 11">
    <name type="scientific">Crepidotus variabilis</name>
    <dbReference type="NCBI Taxonomy" id="179855"/>
    <lineage>
        <taxon>Eukaryota</taxon>
        <taxon>Fungi</taxon>
        <taxon>Dikarya</taxon>
        <taxon>Basidiomycota</taxon>
        <taxon>Agaricomycotina</taxon>
        <taxon>Agaricomycetes</taxon>
        <taxon>Agaricomycetidae</taxon>
        <taxon>Agaricales</taxon>
        <taxon>Agaricineae</taxon>
        <taxon>Crepidotaceae</taxon>
        <taxon>Crepidotus</taxon>
    </lineage>
</organism>
<dbReference type="HAMAP" id="MF_01325_B">
    <property type="entry name" value="Ribosomal_uL3_B"/>
    <property type="match status" value="1"/>
</dbReference>
<evidence type="ECO:0000256" key="8">
    <source>
        <dbReference type="RuleBase" id="RU003905"/>
    </source>
</evidence>
<dbReference type="SUPFAM" id="SSF50447">
    <property type="entry name" value="Translation proteins"/>
    <property type="match status" value="1"/>
</dbReference>
<dbReference type="AlphaFoldDB" id="A0A9P6EUR9"/>
<dbReference type="InterPro" id="IPR009000">
    <property type="entry name" value="Transl_B-barrel_sf"/>
</dbReference>
<accession>A0A9P6EUR9</accession>
<dbReference type="FunFam" id="2.40.30.10:FF:000004">
    <property type="entry name" value="50S ribosomal protein L3"/>
    <property type="match status" value="1"/>
</dbReference>
<dbReference type="GO" id="GO:0006412">
    <property type="term" value="P:translation"/>
    <property type="evidence" value="ECO:0007669"/>
    <property type="project" value="InterPro"/>
</dbReference>
<dbReference type="EMBL" id="MU157824">
    <property type="protein sequence ID" value="KAF9535257.1"/>
    <property type="molecule type" value="Genomic_DNA"/>
</dbReference>
<dbReference type="Pfam" id="PF00297">
    <property type="entry name" value="Ribosomal_L3"/>
    <property type="match status" value="1"/>
</dbReference>
<sequence>MFSLRVVCRHNSQNLTHLRLLSTTSTANANALTSNVGASSSKDRPEIPPSGDKWTPNSIRTGLIARKRGMIALWNDQGVRVPVTVLQLDNCQVTANVVTVRRDKSEYHAVQVAASDKPVKTTTKQMLGHFNKAGVPPKRIVKEFAVSADAHIPVGTELSAVHFVPGQFVDVIANSIGKGFQGGMKRWGFHGLAASHGVSVSHRSSGSTGQHQDPGRIFPGKKMAGRMGNERTTVQNLPVIRVDSELNLIFVKGAIPGVDDAHVLIRDAKKKMNCLSSHNQAKGLYEKVLPKGVDDLPFPAGTTELAKTLPPIIEAPSYRRSPFIPIE</sequence>
<feature type="region of interest" description="Disordered" evidence="9">
    <location>
        <begin position="33"/>
        <end position="55"/>
    </location>
</feature>
<comment type="caution">
    <text evidence="10">The sequence shown here is derived from an EMBL/GenBank/DDBJ whole genome shotgun (WGS) entry which is preliminary data.</text>
</comment>
<dbReference type="OrthoDB" id="274683at2759"/>
<evidence type="ECO:0000256" key="4">
    <source>
        <dbReference type="ARBA" id="ARBA00022980"/>
    </source>
</evidence>
<dbReference type="GO" id="GO:0003735">
    <property type="term" value="F:structural constituent of ribosome"/>
    <property type="evidence" value="ECO:0007669"/>
    <property type="project" value="InterPro"/>
</dbReference>
<dbReference type="InterPro" id="IPR019926">
    <property type="entry name" value="Ribosomal_uL3_CS"/>
</dbReference>
<keyword evidence="3" id="KW-0809">Transit peptide</keyword>
<keyword evidence="11" id="KW-1185">Reference proteome</keyword>
<evidence type="ECO:0000256" key="7">
    <source>
        <dbReference type="ARBA" id="ARBA00035209"/>
    </source>
</evidence>
<name>A0A9P6EUR9_9AGAR</name>
<evidence type="ECO:0000256" key="3">
    <source>
        <dbReference type="ARBA" id="ARBA00022946"/>
    </source>
</evidence>
<dbReference type="Gene3D" id="2.40.30.10">
    <property type="entry name" value="Translation factors"/>
    <property type="match status" value="1"/>
</dbReference>
<reference evidence="10" key="1">
    <citation type="submission" date="2020-11" db="EMBL/GenBank/DDBJ databases">
        <authorList>
            <consortium name="DOE Joint Genome Institute"/>
            <person name="Ahrendt S."/>
            <person name="Riley R."/>
            <person name="Andreopoulos W."/>
            <person name="Labutti K."/>
            <person name="Pangilinan J."/>
            <person name="Ruiz-Duenas F.J."/>
            <person name="Barrasa J.M."/>
            <person name="Sanchez-Garcia M."/>
            <person name="Camarero S."/>
            <person name="Miyauchi S."/>
            <person name="Serrano A."/>
            <person name="Linde D."/>
            <person name="Babiker R."/>
            <person name="Drula E."/>
            <person name="Ayuso-Fernandez I."/>
            <person name="Pacheco R."/>
            <person name="Padilla G."/>
            <person name="Ferreira P."/>
            <person name="Barriuso J."/>
            <person name="Kellner H."/>
            <person name="Castanera R."/>
            <person name="Alfaro M."/>
            <person name="Ramirez L."/>
            <person name="Pisabarro A.G."/>
            <person name="Kuo A."/>
            <person name="Tritt A."/>
            <person name="Lipzen A."/>
            <person name="He G."/>
            <person name="Yan M."/>
            <person name="Ng V."/>
            <person name="Cullen D."/>
            <person name="Martin F."/>
            <person name="Rosso M.-N."/>
            <person name="Henrissat B."/>
            <person name="Hibbett D."/>
            <person name="Martinez A.T."/>
            <person name="Grigoriev I.V."/>
        </authorList>
    </citation>
    <scope>NUCLEOTIDE SEQUENCE</scope>
    <source>
        <strain evidence="10">CBS 506.95</strain>
    </source>
</reference>
<comment type="subcellular location">
    <subcellularLocation>
        <location evidence="1">Mitochondrion</location>
    </subcellularLocation>
</comment>
<evidence type="ECO:0000256" key="5">
    <source>
        <dbReference type="ARBA" id="ARBA00023128"/>
    </source>
</evidence>
<comment type="similarity">
    <text evidence="2 8">Belongs to the universal ribosomal protein uL3 family.</text>
</comment>
<gene>
    <name evidence="10" type="ORF">CPB83DRAFT_779052</name>
</gene>
<dbReference type="Proteomes" id="UP000807306">
    <property type="component" value="Unassembled WGS sequence"/>
</dbReference>
<evidence type="ECO:0000313" key="11">
    <source>
        <dbReference type="Proteomes" id="UP000807306"/>
    </source>
</evidence>
<evidence type="ECO:0000256" key="6">
    <source>
        <dbReference type="ARBA" id="ARBA00023274"/>
    </source>
</evidence>
<evidence type="ECO:0000313" key="10">
    <source>
        <dbReference type="EMBL" id="KAF9535257.1"/>
    </source>
</evidence>
<dbReference type="InterPro" id="IPR000597">
    <property type="entry name" value="Ribosomal_uL3"/>
</dbReference>
<keyword evidence="5" id="KW-0496">Mitochondrion</keyword>
<dbReference type="PANTHER" id="PTHR11229">
    <property type="entry name" value="50S RIBOSOMAL PROTEIN L3"/>
    <property type="match status" value="1"/>
</dbReference>
<protein>
    <recommendedName>
        <fullName evidence="7">Large ribosomal subunit protein uL3m</fullName>
    </recommendedName>
</protein>
<keyword evidence="6 8" id="KW-0687">Ribonucleoprotein</keyword>
<dbReference type="NCBIfam" id="TIGR03625">
    <property type="entry name" value="L3_bact"/>
    <property type="match status" value="1"/>
</dbReference>
<proteinExistence type="inferred from homology"/>
<dbReference type="PANTHER" id="PTHR11229:SF8">
    <property type="entry name" value="LARGE RIBOSOMAL SUBUNIT PROTEIN UL3M"/>
    <property type="match status" value="1"/>
</dbReference>
<dbReference type="GO" id="GO:0005762">
    <property type="term" value="C:mitochondrial large ribosomal subunit"/>
    <property type="evidence" value="ECO:0007669"/>
    <property type="project" value="TreeGrafter"/>
</dbReference>
<dbReference type="InterPro" id="IPR019927">
    <property type="entry name" value="Ribosomal_uL3_bac/org-type"/>
</dbReference>
<dbReference type="Gene3D" id="3.30.160.810">
    <property type="match status" value="1"/>
</dbReference>
<dbReference type="PROSITE" id="PS00474">
    <property type="entry name" value="RIBOSOMAL_L3"/>
    <property type="match status" value="1"/>
</dbReference>
<keyword evidence="4 8" id="KW-0689">Ribosomal protein</keyword>